<evidence type="ECO:0000313" key="3">
    <source>
        <dbReference type="EMBL" id="KAL0348273.1"/>
    </source>
</evidence>
<feature type="region of interest" description="Disordered" evidence="1">
    <location>
        <begin position="157"/>
        <end position="176"/>
    </location>
</feature>
<comment type="caution">
    <text evidence="3">The sequence shown here is derived from an EMBL/GenBank/DDBJ whole genome shotgun (WGS) entry which is preliminary data.</text>
</comment>
<gene>
    <name evidence="3" type="ORF">Sangu_1055100</name>
</gene>
<name>A0AAW2NYC8_9LAMI</name>
<feature type="region of interest" description="Disordered" evidence="1">
    <location>
        <begin position="391"/>
        <end position="435"/>
    </location>
</feature>
<feature type="compositionally biased region" description="Low complexity" evidence="1">
    <location>
        <begin position="52"/>
        <end position="81"/>
    </location>
</feature>
<feature type="compositionally biased region" description="Basic and acidic residues" evidence="1">
    <location>
        <begin position="85"/>
        <end position="103"/>
    </location>
</feature>
<feature type="compositionally biased region" description="Low complexity" evidence="1">
    <location>
        <begin position="410"/>
        <end position="423"/>
    </location>
</feature>
<feature type="compositionally biased region" description="Polar residues" evidence="1">
    <location>
        <begin position="353"/>
        <end position="362"/>
    </location>
</feature>
<feature type="region of interest" description="Disordered" evidence="1">
    <location>
        <begin position="1"/>
        <end position="103"/>
    </location>
</feature>
<keyword evidence="2" id="KW-0812">Transmembrane</keyword>
<keyword evidence="2" id="KW-0472">Membrane</keyword>
<dbReference type="EMBL" id="JACGWK010000006">
    <property type="protein sequence ID" value="KAL0348273.1"/>
    <property type="molecule type" value="Genomic_DNA"/>
</dbReference>
<reference evidence="3" key="1">
    <citation type="submission" date="2020-06" db="EMBL/GenBank/DDBJ databases">
        <authorList>
            <person name="Li T."/>
            <person name="Hu X."/>
            <person name="Zhang T."/>
            <person name="Song X."/>
            <person name="Zhang H."/>
            <person name="Dai N."/>
            <person name="Sheng W."/>
            <person name="Hou X."/>
            <person name="Wei L."/>
        </authorList>
    </citation>
    <scope>NUCLEOTIDE SEQUENCE</scope>
    <source>
        <strain evidence="3">G01</strain>
        <tissue evidence="3">Leaf</tissue>
    </source>
</reference>
<proteinExistence type="predicted"/>
<dbReference type="PANTHER" id="PTHR34112:SF13">
    <property type="entry name" value="OS04G0448200 PROTEIN"/>
    <property type="match status" value="1"/>
</dbReference>
<reference evidence="3" key="2">
    <citation type="journal article" date="2024" name="Plant">
        <title>Genomic evolution and insights into agronomic trait innovations of Sesamum species.</title>
        <authorList>
            <person name="Miao H."/>
            <person name="Wang L."/>
            <person name="Qu L."/>
            <person name="Liu H."/>
            <person name="Sun Y."/>
            <person name="Le M."/>
            <person name="Wang Q."/>
            <person name="Wei S."/>
            <person name="Zheng Y."/>
            <person name="Lin W."/>
            <person name="Duan Y."/>
            <person name="Cao H."/>
            <person name="Xiong S."/>
            <person name="Wang X."/>
            <person name="Wei L."/>
            <person name="Li C."/>
            <person name="Ma Q."/>
            <person name="Ju M."/>
            <person name="Zhao R."/>
            <person name="Li G."/>
            <person name="Mu C."/>
            <person name="Tian Q."/>
            <person name="Mei H."/>
            <person name="Zhang T."/>
            <person name="Gao T."/>
            <person name="Zhang H."/>
        </authorList>
    </citation>
    <scope>NUCLEOTIDE SEQUENCE</scope>
    <source>
        <strain evidence="3">G01</strain>
    </source>
</reference>
<dbReference type="AlphaFoldDB" id="A0AAW2NYC8"/>
<dbReference type="PANTHER" id="PTHR34112">
    <property type="entry name" value="C-JUN-AMINO-TERMINAL KINASE-INTERACTING PROTEIN"/>
    <property type="match status" value="1"/>
</dbReference>
<feature type="region of interest" description="Disordered" evidence="1">
    <location>
        <begin position="353"/>
        <end position="376"/>
    </location>
</feature>
<feature type="compositionally biased region" description="Polar residues" evidence="1">
    <location>
        <begin position="400"/>
        <end position="409"/>
    </location>
</feature>
<protein>
    <submittedName>
        <fullName evidence="3">Uncharacterized protein</fullName>
    </submittedName>
</protein>
<sequence length="691" mass="74088">MERSEPTLIPEWLRSAGSLNGGGSISHSDEQTATKLVRNKSFVNSNGHDSGRSFSSDRTTSSYFRRSSSSNGSGHLKSHSSFGRNHHDRDWEKDGYDSRDKDKSVLGDRWHRDFSDAMGNTLLSQYERDGLRRSQSMISGKRGDTWHKKVGTDLNIASGNNTNGLPSKGSPIGGVNKTTFERDFPSLGAEERAVIPEVGRVPSPGVSSALQSLPIGTPTIIRGEKWRSALAEVPVLIGNNVTGIASVQQAAPSSSTSVALGSTTSLNMAEAVAQGPTRAQTTPQLSIGTQRLEELAIKQSRQLIPVTPSMPKPLDQLVYLVSLYAMCFIEEGQAASSVDKQKTKVGQQQNVITSSLAANQSPRGGPVKSDVSKTSNVGKLHVLKPVREKNGITPVVKENLSPTSGSKPVSSPLAAPSLSGSAATRGPPNNPVADRKPVLTVLEKRPTSQAQSRNDFFNSVRKKSLANSASVADAAIANSSPVDNGPAVLPSFSDKLAETELVVAPNTSRDLDASSGVSLSGDNLSETRSDTACNGDVCDAQNYVRNGKKNNLSDPIFSEEEEAAFLRSLGWRRMLMRVVLLMKKSVLSSGMLLSISIFLSYYHNSHGDLYLSRDCILPMGMKSSPFLLYGNILIYFAFSLNMIVSCVAQYVDSKPSLKILQAVQPKILLPFDSHIGGISSGLNSPDAKLES</sequence>
<feature type="transmembrane region" description="Helical" evidence="2">
    <location>
        <begin position="626"/>
        <end position="651"/>
    </location>
</feature>
<accession>A0AAW2NYC8</accession>
<keyword evidence="2" id="KW-1133">Transmembrane helix</keyword>
<evidence type="ECO:0000256" key="1">
    <source>
        <dbReference type="SAM" id="MobiDB-lite"/>
    </source>
</evidence>
<organism evidence="3">
    <name type="scientific">Sesamum angustifolium</name>
    <dbReference type="NCBI Taxonomy" id="2727405"/>
    <lineage>
        <taxon>Eukaryota</taxon>
        <taxon>Viridiplantae</taxon>
        <taxon>Streptophyta</taxon>
        <taxon>Embryophyta</taxon>
        <taxon>Tracheophyta</taxon>
        <taxon>Spermatophyta</taxon>
        <taxon>Magnoliopsida</taxon>
        <taxon>eudicotyledons</taxon>
        <taxon>Gunneridae</taxon>
        <taxon>Pentapetalae</taxon>
        <taxon>asterids</taxon>
        <taxon>lamiids</taxon>
        <taxon>Lamiales</taxon>
        <taxon>Pedaliaceae</taxon>
        <taxon>Sesamum</taxon>
    </lineage>
</organism>
<evidence type="ECO:0000256" key="2">
    <source>
        <dbReference type="SAM" id="Phobius"/>
    </source>
</evidence>